<evidence type="ECO:0000313" key="2">
    <source>
        <dbReference type="Proteomes" id="UP000516656"/>
    </source>
</evidence>
<dbReference type="EMBL" id="CP061857">
    <property type="protein sequence ID" value="QOD59025.1"/>
    <property type="molecule type" value="Genomic_DNA"/>
</dbReference>
<protein>
    <submittedName>
        <fullName evidence="1">Uncharacterized protein</fullName>
    </submittedName>
</protein>
<sequence length="80" mass="9166">MSKPNLNQLIKGASIGASLTESKVNDDKAQKTVRQKKLNSVPIRYFEIHKRLKDNGQTTLNFEAYIMEAIREKFQKDNAI</sequence>
<geneLocation type="plasmid" evidence="1 2">
    <name>pPHDP70</name>
</geneLocation>
<proteinExistence type="predicted"/>
<organism evidence="1 2">
    <name type="scientific">Photobacterium damsela subsp. piscicida</name>
    <name type="common">Pasteurella piscicida</name>
    <dbReference type="NCBI Taxonomy" id="38294"/>
    <lineage>
        <taxon>Bacteria</taxon>
        <taxon>Pseudomonadati</taxon>
        <taxon>Pseudomonadota</taxon>
        <taxon>Gammaproteobacteria</taxon>
        <taxon>Vibrionales</taxon>
        <taxon>Vibrionaceae</taxon>
        <taxon>Photobacterium</taxon>
    </lineage>
</organism>
<evidence type="ECO:0000313" key="1">
    <source>
        <dbReference type="EMBL" id="QOD59025.1"/>
    </source>
</evidence>
<dbReference type="Proteomes" id="UP000516656">
    <property type="component" value="Plasmid pPHDP70"/>
</dbReference>
<name>A0A5F0YIL8_PHODP</name>
<gene>
    <name evidence="1" type="ORF">IC627_22615</name>
</gene>
<reference evidence="1 2" key="1">
    <citation type="submission" date="2020-09" db="EMBL/GenBank/DDBJ databases">
        <title>Complete, closed and curated genome sequences of Photobacterium damselae subsp. piscicida isolates from Australia indicate localised evolution and additional plasmid-borne pathogenicity mechanisms.</title>
        <authorList>
            <person name="Baseggio L."/>
            <person name="Silayeva O."/>
            <person name="Buller N."/>
            <person name="Landos M."/>
            <person name="Engelstaedter J."/>
            <person name="Barnes A.C."/>
        </authorList>
    </citation>
    <scope>NUCLEOTIDE SEQUENCE [LARGE SCALE GENOMIC DNA]</scope>
    <source>
        <strain evidence="1 2">AS-16-0540-1</strain>
        <plasmid evidence="1 2">pPHDP70</plasmid>
    </source>
</reference>
<accession>A0A5F0YIL8</accession>
<dbReference type="GeneID" id="39465196"/>
<keyword evidence="1" id="KW-0614">Plasmid</keyword>
<dbReference type="AlphaFoldDB" id="A0A5F0YIL8"/>
<dbReference type="RefSeq" id="WP_082212548.1">
    <property type="nucleotide sequence ID" value="NZ_CP061864.1"/>
</dbReference>